<accession>A0ABW9L478</accession>
<dbReference type="RefSeq" id="WP_409542446.1">
    <property type="nucleotide sequence ID" value="NZ_JBKBDD010000001.1"/>
</dbReference>
<dbReference type="EMBL" id="JBKBDD010000001">
    <property type="protein sequence ID" value="MFN6541772.1"/>
    <property type="molecule type" value="Genomic_DNA"/>
</dbReference>
<gene>
    <name evidence="2" type="ORF">ACK4CT_01140</name>
</gene>
<keyword evidence="1" id="KW-0472">Membrane</keyword>
<name>A0ABW9L478_9MYCO</name>
<keyword evidence="3" id="KW-1185">Reference proteome</keyword>
<evidence type="ECO:0000313" key="2">
    <source>
        <dbReference type="EMBL" id="MFN6541772.1"/>
    </source>
</evidence>
<feature type="transmembrane region" description="Helical" evidence="1">
    <location>
        <begin position="6"/>
        <end position="26"/>
    </location>
</feature>
<sequence>MAALAGQLLFFAMVATLIGGVIWAVFVMREPRQPLEDDDDDDDDDGEW</sequence>
<protein>
    <submittedName>
        <fullName evidence="2">Uncharacterized protein</fullName>
    </submittedName>
</protein>
<comment type="caution">
    <text evidence="2">The sequence shown here is derived from an EMBL/GenBank/DDBJ whole genome shotgun (WGS) entry which is preliminary data.</text>
</comment>
<proteinExistence type="predicted"/>
<keyword evidence="1" id="KW-0812">Transmembrane</keyword>
<evidence type="ECO:0000313" key="3">
    <source>
        <dbReference type="Proteomes" id="UP001635816"/>
    </source>
</evidence>
<organism evidence="2 3">
    <name type="scientific">Mycolicibacterium nivoides</name>
    <dbReference type="NCBI Taxonomy" id="2487344"/>
    <lineage>
        <taxon>Bacteria</taxon>
        <taxon>Bacillati</taxon>
        <taxon>Actinomycetota</taxon>
        <taxon>Actinomycetes</taxon>
        <taxon>Mycobacteriales</taxon>
        <taxon>Mycobacteriaceae</taxon>
        <taxon>Mycolicibacterium</taxon>
    </lineage>
</organism>
<keyword evidence="1" id="KW-1133">Transmembrane helix</keyword>
<reference evidence="2 3" key="1">
    <citation type="submission" date="2024-12" db="EMBL/GenBank/DDBJ databases">
        <title>The coexistence of Mycolicibacterium septicum and Mycolicibacterium nivoides in clinical samples.</title>
        <authorList>
            <person name="Wang C."/>
            <person name="Feng Y."/>
            <person name="Zong Z."/>
        </authorList>
    </citation>
    <scope>NUCLEOTIDE SEQUENCE [LARGE SCALE GENOMIC DNA]</scope>
    <source>
        <strain evidence="2 3">120309</strain>
    </source>
</reference>
<dbReference type="Proteomes" id="UP001635816">
    <property type="component" value="Unassembled WGS sequence"/>
</dbReference>
<evidence type="ECO:0000256" key="1">
    <source>
        <dbReference type="SAM" id="Phobius"/>
    </source>
</evidence>